<gene>
    <name evidence="1" type="ORF">LshimejAT787_0501540</name>
</gene>
<dbReference type="AlphaFoldDB" id="A0A9P3UKM4"/>
<evidence type="ECO:0000313" key="1">
    <source>
        <dbReference type="EMBL" id="GLB38289.1"/>
    </source>
</evidence>
<accession>A0A9P3UKM4</accession>
<protein>
    <submittedName>
        <fullName evidence="1">Uncharacterized protein</fullName>
    </submittedName>
</protein>
<organism evidence="1 2">
    <name type="scientific">Lyophyllum shimeji</name>
    <name type="common">Hon-shimeji</name>
    <name type="synonym">Tricholoma shimeji</name>
    <dbReference type="NCBI Taxonomy" id="47721"/>
    <lineage>
        <taxon>Eukaryota</taxon>
        <taxon>Fungi</taxon>
        <taxon>Dikarya</taxon>
        <taxon>Basidiomycota</taxon>
        <taxon>Agaricomycotina</taxon>
        <taxon>Agaricomycetes</taxon>
        <taxon>Agaricomycetidae</taxon>
        <taxon>Agaricales</taxon>
        <taxon>Tricholomatineae</taxon>
        <taxon>Lyophyllaceae</taxon>
        <taxon>Lyophyllum</taxon>
    </lineage>
</organism>
<dbReference type="EMBL" id="BRPK01000005">
    <property type="protein sequence ID" value="GLB38289.1"/>
    <property type="molecule type" value="Genomic_DNA"/>
</dbReference>
<evidence type="ECO:0000313" key="2">
    <source>
        <dbReference type="Proteomes" id="UP001063166"/>
    </source>
</evidence>
<proteinExistence type="predicted"/>
<keyword evidence="2" id="KW-1185">Reference proteome</keyword>
<reference evidence="1" key="1">
    <citation type="submission" date="2022-07" db="EMBL/GenBank/DDBJ databases">
        <title>The genome of Lyophyllum shimeji provides insight into the initial evolution of ectomycorrhizal fungal genome.</title>
        <authorList>
            <person name="Kobayashi Y."/>
            <person name="Shibata T."/>
            <person name="Hirakawa H."/>
            <person name="Shigenobu S."/>
            <person name="Nishiyama T."/>
            <person name="Yamada A."/>
            <person name="Hasebe M."/>
            <person name="Kawaguchi M."/>
        </authorList>
    </citation>
    <scope>NUCLEOTIDE SEQUENCE</scope>
    <source>
        <strain evidence="1">AT787</strain>
    </source>
</reference>
<sequence>MMVSVLRSRRFLHPLLYSPFLHAANLVEEINPFVSQCPATQLDDSQNSLDVYPCIKEISGMGLPAGTACTPFCFILPHCSLAQHGTLEIWIWRDITVQISPPPSASLDDRDLHADQLWSHRWSPLIMPLNPYMYSLHPPSQQRRAYIISGSPWGPISLELDASPVAPKMRTTRSSQISNHTRARSTPYSTPFSSNWMELSCLILAS</sequence>
<name>A0A9P3UKM4_LYOSH</name>
<dbReference type="Proteomes" id="UP001063166">
    <property type="component" value="Unassembled WGS sequence"/>
</dbReference>
<comment type="caution">
    <text evidence="1">The sequence shown here is derived from an EMBL/GenBank/DDBJ whole genome shotgun (WGS) entry which is preliminary data.</text>
</comment>